<dbReference type="PANTHER" id="PTHR45871">
    <property type="entry name" value="N-ACETYLGLUCOSAMINYL-PHOSPHATIDYLINOSITOL BIOSYNTHETIC PROTEIN"/>
    <property type="match status" value="1"/>
</dbReference>
<dbReference type="InterPro" id="IPR028098">
    <property type="entry name" value="Glyco_trans_4-like_N"/>
</dbReference>
<feature type="domain" description="Glycosyl transferase family 1" evidence="1">
    <location>
        <begin position="212"/>
        <end position="363"/>
    </location>
</feature>
<dbReference type="InterPro" id="IPR001296">
    <property type="entry name" value="Glyco_trans_1"/>
</dbReference>
<dbReference type="SUPFAM" id="SSF53756">
    <property type="entry name" value="UDP-Glycosyltransferase/glycogen phosphorylase"/>
    <property type="match status" value="1"/>
</dbReference>
<evidence type="ECO:0000259" key="2">
    <source>
        <dbReference type="Pfam" id="PF13439"/>
    </source>
</evidence>
<comment type="caution">
    <text evidence="3">The sequence shown here is derived from an EMBL/GenBank/DDBJ whole genome shotgun (WGS) entry which is preliminary data.</text>
</comment>
<feature type="domain" description="Glycosyltransferase subfamily 4-like N-terminal" evidence="2">
    <location>
        <begin position="41"/>
        <end position="198"/>
    </location>
</feature>
<dbReference type="PANTHER" id="PTHR45871:SF1">
    <property type="entry name" value="PHOSPHATIDYLINOSITOL N-ACETYLGLUCOSAMINYLTRANSFERASE SUBUNIT A"/>
    <property type="match status" value="1"/>
</dbReference>
<proteinExistence type="predicted"/>
<dbReference type="Gene3D" id="3.40.50.2000">
    <property type="entry name" value="Glycogen Phosphorylase B"/>
    <property type="match status" value="2"/>
</dbReference>
<dbReference type="Pfam" id="PF00534">
    <property type="entry name" value="Glycos_transf_1"/>
    <property type="match status" value="1"/>
</dbReference>
<evidence type="ECO:0000313" key="3">
    <source>
        <dbReference type="EMBL" id="MBW4432166.1"/>
    </source>
</evidence>
<organism evidence="3 4">
    <name type="scientific">Pelatocladus maniniholoensis HA4357-MV3</name>
    <dbReference type="NCBI Taxonomy" id="1117104"/>
    <lineage>
        <taxon>Bacteria</taxon>
        <taxon>Bacillati</taxon>
        <taxon>Cyanobacteriota</taxon>
        <taxon>Cyanophyceae</taxon>
        <taxon>Nostocales</taxon>
        <taxon>Nostocaceae</taxon>
        <taxon>Pelatocladus</taxon>
    </lineage>
</organism>
<evidence type="ECO:0000313" key="4">
    <source>
        <dbReference type="Proteomes" id="UP000813215"/>
    </source>
</evidence>
<dbReference type="Pfam" id="PF13439">
    <property type="entry name" value="Glyco_transf_4"/>
    <property type="match status" value="1"/>
</dbReference>
<evidence type="ECO:0000259" key="1">
    <source>
        <dbReference type="Pfam" id="PF00534"/>
    </source>
</evidence>
<dbReference type="EMBL" id="JAHHHW010000081">
    <property type="protein sequence ID" value="MBW4432166.1"/>
    <property type="molecule type" value="Genomic_DNA"/>
</dbReference>
<dbReference type="GO" id="GO:0016757">
    <property type="term" value="F:glycosyltransferase activity"/>
    <property type="evidence" value="ECO:0007669"/>
    <property type="project" value="InterPro"/>
</dbReference>
<reference evidence="3" key="2">
    <citation type="journal article" date="2022" name="Microbiol. Resour. Announc.">
        <title>Metagenome Sequencing to Explore Phylogenomics of Terrestrial Cyanobacteria.</title>
        <authorList>
            <person name="Ward R.D."/>
            <person name="Stajich J.E."/>
            <person name="Johansen J.R."/>
            <person name="Huntemann M."/>
            <person name="Clum A."/>
            <person name="Foster B."/>
            <person name="Foster B."/>
            <person name="Roux S."/>
            <person name="Palaniappan K."/>
            <person name="Varghese N."/>
            <person name="Mukherjee S."/>
            <person name="Reddy T.B.K."/>
            <person name="Daum C."/>
            <person name="Copeland A."/>
            <person name="Chen I.A."/>
            <person name="Ivanova N.N."/>
            <person name="Kyrpides N.C."/>
            <person name="Shapiro N."/>
            <person name="Eloe-Fadrosh E.A."/>
            <person name="Pietrasiak N."/>
        </authorList>
    </citation>
    <scope>NUCLEOTIDE SEQUENCE</scope>
    <source>
        <strain evidence="3">HA4357-MV3</strain>
    </source>
</reference>
<protein>
    <submittedName>
        <fullName evidence="3">Glycosyltransferase</fullName>
    </submittedName>
</protein>
<name>A0A9E3H7M8_9NOST</name>
<reference evidence="3" key="1">
    <citation type="submission" date="2021-05" db="EMBL/GenBank/DDBJ databases">
        <authorList>
            <person name="Pietrasiak N."/>
            <person name="Ward R."/>
            <person name="Stajich J.E."/>
            <person name="Kurbessoian T."/>
        </authorList>
    </citation>
    <scope>NUCLEOTIDE SEQUENCE</scope>
    <source>
        <strain evidence="3">HA4357-MV3</strain>
    </source>
</reference>
<accession>A0A9E3H7M8</accession>
<dbReference type="AlphaFoldDB" id="A0A9E3H7M8"/>
<sequence>MINLDAKNLLKQNRRILKNNQNSNKYQHLHIWFPNIFEFKGGIQVYSAFLLEALQNLYPHIEYDVFLKHDTRCLSSVSFIKNTRFHFAGKWHKNLRTFAFATQLLGHGLWQRPSLIISSHLNFTVVAYLLKRLFGIPYWAVAHGVDAWNITNPTLKTALSHADRILAVSSYTRDRLLNEQNLDPSKIKILPNTFDASRFHIASKPRYLLERYGLKPEQPVILTVARLDSVDAYKGYDKIIQALPKIRHQLRDVHYIIGGKGDDRYRIEQLITQLGLQECVTLAGFIPDSELCDYYNLCDVFAMPSKGEGFGIVYLEALACGKPVIGGSQDGAIDALCYGELGVLVNPDDVEAIAQSLIKILKGTYPAPILYQPEILRQKVIDTFGFEQFKQTLATLINSR</sequence>
<dbReference type="Proteomes" id="UP000813215">
    <property type="component" value="Unassembled WGS sequence"/>
</dbReference>
<gene>
    <name evidence="3" type="ORF">KME28_10645</name>
</gene>